<accession>N0B3Z8</accession>
<gene>
    <name evidence="1" type="ORF">HYPDE_26173</name>
</gene>
<evidence type="ECO:0000313" key="1">
    <source>
        <dbReference type="EMBL" id="AGK56917.1"/>
    </source>
</evidence>
<protein>
    <submittedName>
        <fullName evidence="1">Uncharacterized protein</fullName>
    </submittedName>
</protein>
<organism evidence="1 2">
    <name type="scientific">Hyphomicrobium denitrificans 1NES1</name>
    <dbReference type="NCBI Taxonomy" id="670307"/>
    <lineage>
        <taxon>Bacteria</taxon>
        <taxon>Pseudomonadati</taxon>
        <taxon>Pseudomonadota</taxon>
        <taxon>Alphaproteobacteria</taxon>
        <taxon>Hyphomicrobiales</taxon>
        <taxon>Hyphomicrobiaceae</taxon>
        <taxon>Hyphomicrobium</taxon>
    </lineage>
</organism>
<keyword evidence="2" id="KW-1185">Reference proteome</keyword>
<evidence type="ECO:0000313" key="2">
    <source>
        <dbReference type="Proteomes" id="UP000005952"/>
    </source>
</evidence>
<dbReference type="KEGG" id="hdt:HYPDE_26173"/>
<proteinExistence type="predicted"/>
<dbReference type="Proteomes" id="UP000005952">
    <property type="component" value="Chromosome"/>
</dbReference>
<dbReference type="STRING" id="670307.HYPDE_26173"/>
<dbReference type="AlphaFoldDB" id="N0B3Z8"/>
<name>N0B3Z8_9HYPH</name>
<reference evidence="1 2" key="1">
    <citation type="journal article" date="2013" name="Genome Announc.">
        <title>Genome sequences for three denitrifying bacterial strains isolated from a uranium- and nitrate-contaminated subsurface environment.</title>
        <authorList>
            <person name="Venkatramanan R."/>
            <person name="Prakash O."/>
            <person name="Woyke T."/>
            <person name="Chain P."/>
            <person name="Goodwin L.A."/>
            <person name="Watson D."/>
            <person name="Brooks S."/>
            <person name="Kostka J.E."/>
            <person name="Green S.J."/>
        </authorList>
    </citation>
    <scope>NUCLEOTIDE SEQUENCE [LARGE SCALE GENOMIC DNA]</scope>
    <source>
        <strain evidence="1 2">1NES1</strain>
    </source>
</reference>
<sequence length="85" mass="9934">MKKSGKPSATTDINLFTSPSDERLHNERCAEFYGHYGSISASFSQIELKHKFFYAPQYLKNYSATNLLRMRRHQAIWRNGARHEP</sequence>
<dbReference type="EMBL" id="CP005587">
    <property type="protein sequence ID" value="AGK56917.1"/>
    <property type="molecule type" value="Genomic_DNA"/>
</dbReference>
<dbReference type="HOGENOM" id="CLU_2508223_0_0_5"/>